<dbReference type="AlphaFoldDB" id="A0A3G9IJP5"/>
<dbReference type="Proteomes" id="UP000271573">
    <property type="component" value="Chromosome"/>
</dbReference>
<organism evidence="1 2">
    <name type="scientific">Nocardioides baekrokdamisoli</name>
    <dbReference type="NCBI Taxonomy" id="1804624"/>
    <lineage>
        <taxon>Bacteria</taxon>
        <taxon>Bacillati</taxon>
        <taxon>Actinomycetota</taxon>
        <taxon>Actinomycetes</taxon>
        <taxon>Propionibacteriales</taxon>
        <taxon>Nocardioidaceae</taxon>
        <taxon>Nocardioides</taxon>
    </lineage>
</organism>
<name>A0A3G9IJP5_9ACTN</name>
<sequence>MAALALTSGCGTATPSRPLTTAIVLPVPSTTAVPYRTPTATYTSAHAVRHDGLATVEPPTGKPRVSWESVWRSFCPADGSPTKSSQGGTCVSGSTGTVELAMVTLHDTKTPAPKLMYVVTWTKADCESLGGPAGQTQTPVPQPHPCTLRSYVDARTGHDEYDEDAQ</sequence>
<keyword evidence="2" id="KW-1185">Reference proteome</keyword>
<dbReference type="EMBL" id="AP019307">
    <property type="protein sequence ID" value="BBH16285.1"/>
    <property type="molecule type" value="Genomic_DNA"/>
</dbReference>
<gene>
    <name evidence="1" type="ORF">Back2_05720</name>
</gene>
<accession>A0A3G9IJP5</accession>
<proteinExistence type="predicted"/>
<evidence type="ECO:0000313" key="1">
    <source>
        <dbReference type="EMBL" id="BBH16285.1"/>
    </source>
</evidence>
<evidence type="ECO:0008006" key="3">
    <source>
        <dbReference type="Google" id="ProtNLM"/>
    </source>
</evidence>
<protein>
    <recommendedName>
        <fullName evidence="3">Lipoprotein</fullName>
    </recommendedName>
</protein>
<dbReference type="KEGG" id="nbe:Back2_05720"/>
<evidence type="ECO:0000313" key="2">
    <source>
        <dbReference type="Proteomes" id="UP000271573"/>
    </source>
</evidence>
<reference evidence="1 2" key="1">
    <citation type="submission" date="2018-11" db="EMBL/GenBank/DDBJ databases">
        <title>Complete genome sequence of Nocardioides baekrokdamisoli strain KCTC 39748.</title>
        <authorList>
            <person name="Kang S.W."/>
            <person name="Lee K.C."/>
            <person name="Kim K.K."/>
            <person name="Kim J.S."/>
            <person name="Kim D.S."/>
            <person name="Ko S.H."/>
            <person name="Yang S.H."/>
            <person name="Shin Y.K."/>
            <person name="Lee J.S."/>
        </authorList>
    </citation>
    <scope>NUCLEOTIDE SEQUENCE [LARGE SCALE GENOMIC DNA]</scope>
    <source>
        <strain evidence="1 2">KCTC 39748</strain>
    </source>
</reference>